<dbReference type="InterPro" id="IPR050661">
    <property type="entry name" value="BglG_antiterminators"/>
</dbReference>
<evidence type="ECO:0000313" key="3">
    <source>
        <dbReference type="EMBL" id="ANF96299.1"/>
    </source>
</evidence>
<evidence type="ECO:0000313" key="4">
    <source>
        <dbReference type="Proteomes" id="UP000078148"/>
    </source>
</evidence>
<dbReference type="KEGG" id="pbv:AR543_09990"/>
<accession>A0A172ZFI6</accession>
<dbReference type="STRING" id="1616788.AR543_09990"/>
<dbReference type="PANTHER" id="PTHR30185:SF15">
    <property type="entry name" value="CRYPTIC BETA-GLUCOSIDE BGL OPERON ANTITERMINATOR"/>
    <property type="match status" value="1"/>
</dbReference>
<dbReference type="EMBL" id="CP013023">
    <property type="protein sequence ID" value="ANF96299.1"/>
    <property type="molecule type" value="Genomic_DNA"/>
</dbReference>
<evidence type="ECO:0000256" key="1">
    <source>
        <dbReference type="ARBA" id="ARBA00022737"/>
    </source>
</evidence>
<dbReference type="NCBIfam" id="NF046042">
    <property type="entry name" value="LicT"/>
    <property type="match status" value="1"/>
</dbReference>
<dbReference type="SUPFAM" id="SSF50151">
    <property type="entry name" value="SacY-like RNA-binding domain"/>
    <property type="match status" value="1"/>
</dbReference>
<sequence>MIIRKIFNNNAIIASDPGKQEFVVMGRGIAFKKSAGEPVDRSLIEKIFVLQQTEASERFKVLLEDIPPEYVSVCYDIIEYGKNNLNVTLSDYIYVTLTDHLNNAFKLHDEGIRNPNPLSWEIRKFYPKEYGIGVKALEFIESTLKRKLPEDEAANIALHLVNAELNGSSHRMADVSAQAEKIQDILNIIKYTYRLELDEQSISYERFITHLKFFFQRLVQPHRQVLEDDFLLRQVRTKYKKAYNCMLKIEKYLNTELSDEEKLYLTIHVHRVTSDTTS</sequence>
<dbReference type="Gene3D" id="2.30.24.10">
    <property type="entry name" value="CAT RNA-binding domain"/>
    <property type="match status" value="1"/>
</dbReference>
<dbReference type="GO" id="GO:0006355">
    <property type="term" value="P:regulation of DNA-templated transcription"/>
    <property type="evidence" value="ECO:0007669"/>
    <property type="project" value="InterPro"/>
</dbReference>
<dbReference type="InterPro" id="IPR011608">
    <property type="entry name" value="PRD"/>
</dbReference>
<dbReference type="AlphaFoldDB" id="A0A172ZFI6"/>
<reference evidence="3 4" key="2">
    <citation type="journal article" date="2016" name="Int. J. Syst. Evol. Microbiol.">
        <title>Paenibacillus bovis sp. nov., isolated from raw yak (Bos grunniens) milk.</title>
        <authorList>
            <person name="Gao C."/>
            <person name="Han J."/>
            <person name="Liu Z."/>
            <person name="Xu X."/>
            <person name="Hang F."/>
            <person name="Wu Z."/>
        </authorList>
    </citation>
    <scope>NUCLEOTIDE SEQUENCE [LARGE SCALE GENOMIC DNA]</scope>
    <source>
        <strain evidence="3 4">BD3526</strain>
    </source>
</reference>
<name>A0A172ZFI6_9BACL</name>
<keyword evidence="1" id="KW-0677">Repeat</keyword>
<reference evidence="4" key="1">
    <citation type="submission" date="2015-10" db="EMBL/GenBank/DDBJ databases">
        <title>Genome of Paenibacillus bovis sp. nov.</title>
        <authorList>
            <person name="Wu Z."/>
            <person name="Gao C."/>
            <person name="Liu Z."/>
            <person name="Zheng H."/>
        </authorList>
    </citation>
    <scope>NUCLEOTIDE SEQUENCE [LARGE SCALE GENOMIC DNA]</scope>
    <source>
        <strain evidence="4">BD3526</strain>
    </source>
</reference>
<dbReference type="Proteomes" id="UP000078148">
    <property type="component" value="Chromosome"/>
</dbReference>
<dbReference type="SUPFAM" id="SSF63520">
    <property type="entry name" value="PTS-regulatory domain, PRD"/>
    <property type="match status" value="2"/>
</dbReference>
<feature type="domain" description="PRD" evidence="2">
    <location>
        <begin position="173"/>
        <end position="278"/>
    </location>
</feature>
<proteinExistence type="predicted"/>
<dbReference type="SMART" id="SM01061">
    <property type="entry name" value="CAT_RBD"/>
    <property type="match status" value="1"/>
</dbReference>
<dbReference type="OrthoDB" id="9813552at2"/>
<dbReference type="PANTHER" id="PTHR30185">
    <property type="entry name" value="CRYPTIC BETA-GLUCOSIDE BGL OPERON ANTITERMINATOR"/>
    <property type="match status" value="1"/>
</dbReference>
<feature type="domain" description="PRD" evidence="2">
    <location>
        <begin position="65"/>
        <end position="170"/>
    </location>
</feature>
<dbReference type="PROSITE" id="PS51372">
    <property type="entry name" value="PRD_2"/>
    <property type="match status" value="2"/>
</dbReference>
<gene>
    <name evidence="3" type="ORF">AR543_09990</name>
</gene>
<dbReference type="InterPro" id="IPR036634">
    <property type="entry name" value="PRD_sf"/>
</dbReference>
<dbReference type="Pfam" id="PF03123">
    <property type="entry name" value="CAT_RBD"/>
    <property type="match status" value="1"/>
</dbReference>
<dbReference type="Pfam" id="PF00874">
    <property type="entry name" value="PRD"/>
    <property type="match status" value="2"/>
</dbReference>
<organism evidence="3 4">
    <name type="scientific">Paenibacillus bovis</name>
    <dbReference type="NCBI Taxonomy" id="1616788"/>
    <lineage>
        <taxon>Bacteria</taxon>
        <taxon>Bacillati</taxon>
        <taxon>Bacillota</taxon>
        <taxon>Bacilli</taxon>
        <taxon>Bacillales</taxon>
        <taxon>Paenibacillaceae</taxon>
        <taxon>Paenibacillus</taxon>
    </lineage>
</organism>
<dbReference type="GO" id="GO:0003723">
    <property type="term" value="F:RNA binding"/>
    <property type="evidence" value="ECO:0007669"/>
    <property type="project" value="InterPro"/>
</dbReference>
<dbReference type="Gene3D" id="1.10.1790.10">
    <property type="entry name" value="PRD domain"/>
    <property type="match status" value="2"/>
</dbReference>
<evidence type="ECO:0000259" key="2">
    <source>
        <dbReference type="PROSITE" id="PS51372"/>
    </source>
</evidence>
<dbReference type="InterPro" id="IPR004341">
    <property type="entry name" value="CAT_RNA-bd_dom"/>
</dbReference>
<dbReference type="InterPro" id="IPR036650">
    <property type="entry name" value="CAT_RNA-bd_dom_sf"/>
</dbReference>
<protein>
    <submittedName>
        <fullName evidence="3">Transcription antiterminator LicT</fullName>
    </submittedName>
</protein>
<keyword evidence="4" id="KW-1185">Reference proteome</keyword>
<dbReference type="RefSeq" id="WP_060534035.1">
    <property type="nucleotide sequence ID" value="NZ_CP013023.1"/>
</dbReference>